<dbReference type="WBParaSite" id="ALUE_0000166101-mRNA-1">
    <property type="protein sequence ID" value="ALUE_0000166101-mRNA-1"/>
    <property type="gene ID" value="ALUE_0000166101"/>
</dbReference>
<organism evidence="2 3">
    <name type="scientific">Ascaris lumbricoides</name>
    <name type="common">Giant roundworm</name>
    <dbReference type="NCBI Taxonomy" id="6252"/>
    <lineage>
        <taxon>Eukaryota</taxon>
        <taxon>Metazoa</taxon>
        <taxon>Ecdysozoa</taxon>
        <taxon>Nematoda</taxon>
        <taxon>Chromadorea</taxon>
        <taxon>Rhabditida</taxon>
        <taxon>Spirurina</taxon>
        <taxon>Ascaridomorpha</taxon>
        <taxon>Ascaridoidea</taxon>
        <taxon>Ascarididae</taxon>
        <taxon>Ascaris</taxon>
    </lineage>
</organism>
<evidence type="ECO:0000313" key="2">
    <source>
        <dbReference type="Proteomes" id="UP000036681"/>
    </source>
</evidence>
<keyword evidence="1" id="KW-0812">Transmembrane</keyword>
<evidence type="ECO:0000313" key="3">
    <source>
        <dbReference type="WBParaSite" id="ALUE_0000166101-mRNA-1"/>
    </source>
</evidence>
<protein>
    <submittedName>
        <fullName evidence="3">Uncharacterized protein</fullName>
    </submittedName>
</protein>
<keyword evidence="1" id="KW-1133">Transmembrane helix</keyword>
<reference evidence="3" key="1">
    <citation type="submission" date="2017-02" db="UniProtKB">
        <authorList>
            <consortium name="WormBaseParasite"/>
        </authorList>
    </citation>
    <scope>IDENTIFICATION</scope>
</reference>
<sequence>MTAGETWHENFFTSDELVGHLTSVFRRSLIANLSRGDAIDPDDVMSKCARQIIQIRALALTARDNLNRVHSGPHIYSFLKAEKIYFQFEKAYNEAIDELWKSRPELFVTARGKTSPVPVPFPQRQDGGSDAFISGICVLLLLLIAYSHLVFHC</sequence>
<feature type="transmembrane region" description="Helical" evidence="1">
    <location>
        <begin position="131"/>
        <end position="151"/>
    </location>
</feature>
<dbReference type="AlphaFoldDB" id="A0A0M3HJG6"/>
<proteinExistence type="predicted"/>
<dbReference type="Proteomes" id="UP000036681">
    <property type="component" value="Unplaced"/>
</dbReference>
<evidence type="ECO:0000256" key="1">
    <source>
        <dbReference type="SAM" id="Phobius"/>
    </source>
</evidence>
<accession>A0A0M3HJG6</accession>
<keyword evidence="1" id="KW-0472">Membrane</keyword>
<keyword evidence="2" id="KW-1185">Reference proteome</keyword>
<name>A0A0M3HJG6_ASCLU</name>